<organism evidence="2 3">
    <name type="scientific">Puccinia graminis f. sp. tritici</name>
    <dbReference type="NCBI Taxonomy" id="56615"/>
    <lineage>
        <taxon>Eukaryota</taxon>
        <taxon>Fungi</taxon>
        <taxon>Dikarya</taxon>
        <taxon>Basidiomycota</taxon>
        <taxon>Pucciniomycotina</taxon>
        <taxon>Pucciniomycetes</taxon>
        <taxon>Pucciniales</taxon>
        <taxon>Pucciniaceae</taxon>
        <taxon>Puccinia</taxon>
    </lineage>
</organism>
<name>A0A5B0R4A1_PUCGR</name>
<reference evidence="2 3" key="1">
    <citation type="submission" date="2019-05" db="EMBL/GenBank/DDBJ databases">
        <title>Emergence of the Ug99 lineage of the wheat stem rust pathogen through somatic hybridization.</title>
        <authorList>
            <person name="Li F."/>
            <person name="Upadhyaya N.M."/>
            <person name="Sperschneider J."/>
            <person name="Matny O."/>
            <person name="Nguyen-Phuc H."/>
            <person name="Mago R."/>
            <person name="Raley C."/>
            <person name="Miller M.E."/>
            <person name="Silverstein K.A.T."/>
            <person name="Henningsen E."/>
            <person name="Hirsch C.D."/>
            <person name="Visser B."/>
            <person name="Pretorius Z.A."/>
            <person name="Steffenson B.J."/>
            <person name="Schwessinger B."/>
            <person name="Dodds P.N."/>
            <person name="Figueroa M."/>
        </authorList>
    </citation>
    <scope>NUCLEOTIDE SEQUENCE [LARGE SCALE GENOMIC DNA]</scope>
    <source>
        <strain evidence="2">21-0</strain>
    </source>
</reference>
<gene>
    <name evidence="2" type="ORF">PGT21_033921</name>
</gene>
<dbReference type="EMBL" id="VSWC01000001">
    <property type="protein sequence ID" value="KAA1119784.1"/>
    <property type="molecule type" value="Genomic_DNA"/>
</dbReference>
<dbReference type="Proteomes" id="UP000324748">
    <property type="component" value="Unassembled WGS sequence"/>
</dbReference>
<evidence type="ECO:0000256" key="1">
    <source>
        <dbReference type="SAM" id="MobiDB-lite"/>
    </source>
</evidence>
<evidence type="ECO:0000313" key="2">
    <source>
        <dbReference type="EMBL" id="KAA1119784.1"/>
    </source>
</evidence>
<keyword evidence="3" id="KW-1185">Reference proteome</keyword>
<proteinExistence type="predicted"/>
<protein>
    <submittedName>
        <fullName evidence="2">Uncharacterized protein</fullName>
    </submittedName>
</protein>
<comment type="caution">
    <text evidence="2">The sequence shown here is derived from an EMBL/GenBank/DDBJ whole genome shotgun (WGS) entry which is preliminary data.</text>
</comment>
<accession>A0A5B0R4A1</accession>
<sequence>MVLQASLGTGPSSAKKSPSGLGQSQTPDSPTASKQHFHTTTTCETQLSHTTPPSTVHLSSTFTNHSTKSRCMPQQFETVKLAAWIRSSRFYGPAVGAAVELLLQLYC</sequence>
<dbReference type="AlphaFoldDB" id="A0A5B0R4A1"/>
<feature type="region of interest" description="Disordered" evidence="1">
    <location>
        <begin position="1"/>
        <end position="61"/>
    </location>
</feature>
<evidence type="ECO:0000313" key="3">
    <source>
        <dbReference type="Proteomes" id="UP000324748"/>
    </source>
</evidence>